<feature type="compositionally biased region" description="Low complexity" evidence="1">
    <location>
        <begin position="351"/>
        <end position="360"/>
    </location>
</feature>
<feature type="compositionally biased region" description="Polar residues" evidence="1">
    <location>
        <begin position="392"/>
        <end position="403"/>
    </location>
</feature>
<reference evidence="2 3" key="1">
    <citation type="journal article" date="2012" name="Eukaryot. Cell">
        <title>Draft genome sequence of Wickerhamomyces ciferrii NRRL Y-1031 F-60-10.</title>
        <authorList>
            <person name="Schneider J."/>
            <person name="Andrea H."/>
            <person name="Blom J."/>
            <person name="Jaenicke S."/>
            <person name="Ruckert C."/>
            <person name="Schorsch C."/>
            <person name="Szczepanowski R."/>
            <person name="Farwick M."/>
            <person name="Goesmann A."/>
            <person name="Puhler A."/>
            <person name="Schaffer S."/>
            <person name="Tauch A."/>
            <person name="Kohler T."/>
            <person name="Brinkrolf K."/>
        </authorList>
    </citation>
    <scope>NUCLEOTIDE SEQUENCE [LARGE SCALE GENOMIC DNA]</scope>
    <source>
        <strain evidence="3">ATCC 14091 / BCRC 22168 / CBS 111 / JCM 3599 / NBRC 0793 / NRRL Y-1031 F-60-10</strain>
    </source>
</reference>
<dbReference type="EMBL" id="CAIF01000103">
    <property type="protein sequence ID" value="CCH44041.1"/>
    <property type="molecule type" value="Genomic_DNA"/>
</dbReference>
<organism evidence="2 3">
    <name type="scientific">Wickerhamomyces ciferrii (strain ATCC 14091 / BCRC 22168 / CBS 111 / JCM 3599 / NBRC 0793 / NRRL Y-1031 F-60-10)</name>
    <name type="common">Yeast</name>
    <name type="synonym">Pichia ciferrii</name>
    <dbReference type="NCBI Taxonomy" id="1206466"/>
    <lineage>
        <taxon>Eukaryota</taxon>
        <taxon>Fungi</taxon>
        <taxon>Dikarya</taxon>
        <taxon>Ascomycota</taxon>
        <taxon>Saccharomycotina</taxon>
        <taxon>Saccharomycetes</taxon>
        <taxon>Phaffomycetales</taxon>
        <taxon>Wickerhamomycetaceae</taxon>
        <taxon>Wickerhamomyces</taxon>
    </lineage>
</organism>
<keyword evidence="3" id="KW-1185">Reference proteome</keyword>
<feature type="region of interest" description="Disordered" evidence="1">
    <location>
        <begin position="392"/>
        <end position="446"/>
    </location>
</feature>
<feature type="compositionally biased region" description="Low complexity" evidence="1">
    <location>
        <begin position="475"/>
        <end position="490"/>
    </location>
</feature>
<feature type="region of interest" description="Disordered" evidence="1">
    <location>
        <begin position="325"/>
        <end position="360"/>
    </location>
</feature>
<gene>
    <name evidence="2" type="ORF">BN7_3600</name>
</gene>
<evidence type="ECO:0000256" key="1">
    <source>
        <dbReference type="SAM" id="MobiDB-lite"/>
    </source>
</evidence>
<dbReference type="InParanoid" id="K0KM10"/>
<evidence type="ECO:0000313" key="3">
    <source>
        <dbReference type="Proteomes" id="UP000009328"/>
    </source>
</evidence>
<dbReference type="AlphaFoldDB" id="K0KM10"/>
<dbReference type="eggNOG" id="ENOG502RNI7">
    <property type="taxonomic scope" value="Eukaryota"/>
</dbReference>
<dbReference type="Proteomes" id="UP000009328">
    <property type="component" value="Unassembled WGS sequence"/>
</dbReference>
<feature type="compositionally biased region" description="Basic residues" evidence="1">
    <location>
        <begin position="333"/>
        <end position="350"/>
    </location>
</feature>
<protein>
    <submittedName>
        <fullName evidence="2">Mitochondrial distribution and morphology protein 36</fullName>
    </submittedName>
</protein>
<dbReference type="FunCoup" id="K0KM10">
    <property type="interactions" value="40"/>
</dbReference>
<feature type="compositionally biased region" description="Low complexity" evidence="1">
    <location>
        <begin position="292"/>
        <end position="311"/>
    </location>
</feature>
<evidence type="ECO:0000313" key="2">
    <source>
        <dbReference type="EMBL" id="CCH44041.1"/>
    </source>
</evidence>
<accession>K0KM10</accession>
<feature type="compositionally biased region" description="Low complexity" evidence="1">
    <location>
        <begin position="414"/>
        <end position="443"/>
    </location>
</feature>
<dbReference type="HOGENOM" id="CLU_550060_0_0_1"/>
<feature type="region of interest" description="Disordered" evidence="1">
    <location>
        <begin position="274"/>
        <end position="311"/>
    </location>
</feature>
<sequence length="496" mass="56687">MAQLSIGSSEYIDPISSVIDTDNFNSKSISSITSKFPSFYSKITSNCSIALKIYKKLLNMEYELNSWEFLTLKTSININFNLDQNLKQQSTRKFDIKIAKAVIERCGKIDDEISIQDRNLNNVISFISGLTIQEYISDPGTLLLKIYFKILNLKTIIIEKINISYTKSKLLIISFELKQITDMINEQENPLVGVDTDFQSTLEGYKDFVTVLINQLDQAVQDKDSEQIQECLSILNDVEKMYETVRMNFFYTEEWNQWEQEQLSIKQAAEAEAEAQAQLEKERERQSRSRSRYSNSPLGSSPLQSPSPYLSIDDEIFEDDSILNSPSQQHHQQQFHKHLHSQQNHHHSLQRRSSISSTTSSIATFNRHPTTISEELPYLLQAFDEAKQLEQELSTYQTQSSRNIPKPPTKPFANSSSTRSSSPNSSQQYSSSPNNSHPNPLNNYDKKKSNLQTYQIPNIGFNNNLLNSIYGLNPKSSSSTSTTKFNSNSNLHNEID</sequence>
<name>K0KM10_WICCF</name>
<feature type="region of interest" description="Disordered" evidence="1">
    <location>
        <begin position="475"/>
        <end position="496"/>
    </location>
</feature>
<proteinExistence type="predicted"/>
<comment type="caution">
    <text evidence="2">The sequence shown here is derived from an EMBL/GenBank/DDBJ whole genome shotgun (WGS) entry which is preliminary data.</text>
</comment>